<evidence type="ECO:0000313" key="3">
    <source>
        <dbReference type="Proteomes" id="UP000095287"/>
    </source>
</evidence>
<dbReference type="WBParaSite" id="L893_g17489.t1">
    <property type="protein sequence ID" value="L893_g17489.t1"/>
    <property type="gene ID" value="L893_g17489"/>
</dbReference>
<dbReference type="CDD" id="cd00170">
    <property type="entry name" value="SEC14"/>
    <property type="match status" value="1"/>
</dbReference>
<feature type="domain" description="CRAL-TRIO" evidence="1">
    <location>
        <begin position="130"/>
        <end position="302"/>
    </location>
</feature>
<dbReference type="Gene3D" id="3.40.525.10">
    <property type="entry name" value="CRAL-TRIO lipid binding domain"/>
    <property type="match status" value="1"/>
</dbReference>
<dbReference type="SUPFAM" id="SSF101576">
    <property type="entry name" value="Supernatant protein factor (SPF), C-terminal domain"/>
    <property type="match status" value="1"/>
</dbReference>
<dbReference type="Proteomes" id="UP000095287">
    <property type="component" value="Unplaced"/>
</dbReference>
<evidence type="ECO:0000259" key="2">
    <source>
        <dbReference type="PROSITE" id="PS50866"/>
    </source>
</evidence>
<dbReference type="SMART" id="SM00516">
    <property type="entry name" value="SEC14"/>
    <property type="match status" value="1"/>
</dbReference>
<protein>
    <submittedName>
        <fullName evidence="4">CRAL-TRIO domain-containing protein</fullName>
    </submittedName>
</protein>
<dbReference type="InterPro" id="IPR036865">
    <property type="entry name" value="CRAL-TRIO_dom_sf"/>
</dbReference>
<dbReference type="InterPro" id="IPR051064">
    <property type="entry name" value="SEC14/CRAL-TRIO_domain"/>
</dbReference>
<dbReference type="Pfam" id="PF00650">
    <property type="entry name" value="CRAL_TRIO"/>
    <property type="match status" value="1"/>
</dbReference>
<feature type="domain" description="GOLD" evidence="2">
    <location>
        <begin position="315"/>
        <end position="426"/>
    </location>
</feature>
<evidence type="ECO:0000259" key="1">
    <source>
        <dbReference type="PROSITE" id="PS50191"/>
    </source>
</evidence>
<dbReference type="SUPFAM" id="SSF52087">
    <property type="entry name" value="CRAL/TRIO domain"/>
    <property type="match status" value="1"/>
</dbReference>
<dbReference type="SUPFAM" id="SSF46938">
    <property type="entry name" value="CRAL/TRIO N-terminal domain"/>
    <property type="match status" value="1"/>
</dbReference>
<sequence length="436" mass="49140">MARRIPREEAHRYISLKELVEAVLNAAKDPVKAGVRIRIMSGDHAFPTLAELSPAQKEQIRELRARTVDLTETLPDYRTDFALLRWLIAHDYDLDAALPKLRWALQAFLSQGLDSLDLSSVDKVADAVDAVNPVVKYFPGGLMGCDREGHLIYVQALARVDPRSISKAGKVTDLFRCMMTDCQGVHSLICASERKTNRKMGVSLIIDLEGFSLDLMYMPTIKIFTNLITLLQMMYPDMGRRIYVVNAPSAVNTVYHMIQSVLAKETRNKVEFLDSSWRDRLCAELGAENIFEHWGGTKKAATATGRIRMGGKVPESVLIENLSHCHAPTPKELKKLTVPARRHGAVPVTVPEAGTRLRWWFRCDSGDIDFLIRKDGYEVWPRFRTTTEFVPEFGEIECDAAGTYELVFDNGHGKLWSKNIAFRVETGRAPISPFDM</sequence>
<organism evidence="3 4">
    <name type="scientific">Steinernema glaseri</name>
    <dbReference type="NCBI Taxonomy" id="37863"/>
    <lineage>
        <taxon>Eukaryota</taxon>
        <taxon>Metazoa</taxon>
        <taxon>Ecdysozoa</taxon>
        <taxon>Nematoda</taxon>
        <taxon>Chromadorea</taxon>
        <taxon>Rhabditida</taxon>
        <taxon>Tylenchina</taxon>
        <taxon>Panagrolaimomorpha</taxon>
        <taxon>Strongyloidoidea</taxon>
        <taxon>Steinernematidae</taxon>
        <taxon>Steinernema</taxon>
    </lineage>
</organism>
<dbReference type="GO" id="GO:0005737">
    <property type="term" value="C:cytoplasm"/>
    <property type="evidence" value="ECO:0007669"/>
    <property type="project" value="TreeGrafter"/>
</dbReference>
<reference evidence="4" key="1">
    <citation type="submission" date="2016-11" db="UniProtKB">
        <authorList>
            <consortium name="WormBaseParasite"/>
        </authorList>
    </citation>
    <scope>IDENTIFICATION</scope>
</reference>
<dbReference type="InterPro" id="IPR036273">
    <property type="entry name" value="CRAL/TRIO_N_dom_sf"/>
</dbReference>
<proteinExistence type="predicted"/>
<dbReference type="PANTHER" id="PTHR23324:SF7">
    <property type="entry name" value="CRAL-TRIO DOMAIN-CONTAINING PROTEIN"/>
    <property type="match status" value="1"/>
</dbReference>
<dbReference type="Gene3D" id="2.60.120.680">
    <property type="entry name" value="GOLD domain"/>
    <property type="match status" value="1"/>
</dbReference>
<dbReference type="InterPro" id="IPR036598">
    <property type="entry name" value="GOLD_dom_sf"/>
</dbReference>
<keyword evidence="3" id="KW-1185">Reference proteome</keyword>
<dbReference type="PROSITE" id="PS50191">
    <property type="entry name" value="CRAL_TRIO"/>
    <property type="match status" value="1"/>
</dbReference>
<dbReference type="InterPro" id="IPR001251">
    <property type="entry name" value="CRAL-TRIO_dom"/>
</dbReference>
<dbReference type="AlphaFoldDB" id="A0A1I7YM32"/>
<name>A0A1I7YM32_9BILA</name>
<dbReference type="PROSITE" id="PS50866">
    <property type="entry name" value="GOLD"/>
    <property type="match status" value="1"/>
</dbReference>
<dbReference type="InterPro" id="IPR009038">
    <property type="entry name" value="GOLD_dom"/>
</dbReference>
<accession>A0A1I7YM32</accession>
<evidence type="ECO:0000313" key="4">
    <source>
        <dbReference type="WBParaSite" id="L893_g17489.t1"/>
    </source>
</evidence>
<dbReference type="PANTHER" id="PTHR23324">
    <property type="entry name" value="SEC14 RELATED PROTEIN"/>
    <property type="match status" value="1"/>
</dbReference>